<dbReference type="Pfam" id="PF00089">
    <property type="entry name" value="Trypsin"/>
    <property type="match status" value="2"/>
</dbReference>
<dbReference type="PROSITE" id="PS00135">
    <property type="entry name" value="TRYPSIN_SER"/>
    <property type="match status" value="1"/>
</dbReference>
<evidence type="ECO:0000256" key="5">
    <source>
        <dbReference type="ARBA" id="ARBA00022801"/>
    </source>
</evidence>
<dbReference type="InterPro" id="IPR018114">
    <property type="entry name" value="TRYPSIN_HIS"/>
</dbReference>
<dbReference type="Proteomes" id="UP000037510">
    <property type="component" value="Unassembled WGS sequence"/>
</dbReference>
<dbReference type="GO" id="GO:0004252">
    <property type="term" value="F:serine-type endopeptidase activity"/>
    <property type="evidence" value="ECO:0007669"/>
    <property type="project" value="InterPro"/>
</dbReference>
<dbReference type="CDD" id="cd00190">
    <property type="entry name" value="Tryp_SPc"/>
    <property type="match status" value="1"/>
</dbReference>
<dbReference type="STRING" id="104452.A0A0L7L3G2"/>
<evidence type="ECO:0000259" key="10">
    <source>
        <dbReference type="PROSITE" id="PS50240"/>
    </source>
</evidence>
<evidence type="ECO:0000256" key="1">
    <source>
        <dbReference type="ARBA" id="ARBA00004613"/>
    </source>
</evidence>
<organism evidence="11 12">
    <name type="scientific">Operophtera brumata</name>
    <name type="common">Winter moth</name>
    <name type="synonym">Phalaena brumata</name>
    <dbReference type="NCBI Taxonomy" id="104452"/>
    <lineage>
        <taxon>Eukaryota</taxon>
        <taxon>Metazoa</taxon>
        <taxon>Ecdysozoa</taxon>
        <taxon>Arthropoda</taxon>
        <taxon>Hexapoda</taxon>
        <taxon>Insecta</taxon>
        <taxon>Pterygota</taxon>
        <taxon>Neoptera</taxon>
        <taxon>Endopterygota</taxon>
        <taxon>Lepidoptera</taxon>
        <taxon>Glossata</taxon>
        <taxon>Ditrysia</taxon>
        <taxon>Geometroidea</taxon>
        <taxon>Geometridae</taxon>
        <taxon>Larentiinae</taxon>
        <taxon>Operophtera</taxon>
    </lineage>
</organism>
<protein>
    <submittedName>
        <fullName evidence="11">Putative adhesive serine protease</fullName>
    </submittedName>
</protein>
<dbReference type="PANTHER" id="PTHR24264:SF54">
    <property type="entry name" value="PEPTIDASE S1 DOMAIN-CONTAINING PROTEIN"/>
    <property type="match status" value="1"/>
</dbReference>
<dbReference type="EMBL" id="JTDY01003185">
    <property type="protein sequence ID" value="KOB70002.1"/>
    <property type="molecule type" value="Genomic_DNA"/>
</dbReference>
<evidence type="ECO:0000256" key="4">
    <source>
        <dbReference type="ARBA" id="ARBA00022729"/>
    </source>
</evidence>
<gene>
    <name evidence="11" type="ORF">OBRU01_10363</name>
</gene>
<evidence type="ECO:0000256" key="8">
    <source>
        <dbReference type="ARBA" id="ARBA00023180"/>
    </source>
</evidence>
<dbReference type="GO" id="GO:0006508">
    <property type="term" value="P:proteolysis"/>
    <property type="evidence" value="ECO:0007669"/>
    <property type="project" value="UniProtKB-KW"/>
</dbReference>
<proteinExistence type="predicted"/>
<dbReference type="AlphaFoldDB" id="A0A0L7L3G2"/>
<keyword evidence="7" id="KW-1015">Disulfide bond</keyword>
<dbReference type="InterPro" id="IPR033116">
    <property type="entry name" value="TRYPSIN_SER"/>
</dbReference>
<dbReference type="InterPro" id="IPR009003">
    <property type="entry name" value="Peptidase_S1_PA"/>
</dbReference>
<reference evidence="11 12" key="1">
    <citation type="journal article" date="2015" name="Genome Biol. Evol.">
        <title>The genome of winter moth (Operophtera brumata) provides a genomic perspective on sexual dimorphism and phenology.</title>
        <authorList>
            <person name="Derks M.F."/>
            <person name="Smit S."/>
            <person name="Salis L."/>
            <person name="Schijlen E."/>
            <person name="Bossers A."/>
            <person name="Mateman C."/>
            <person name="Pijl A.S."/>
            <person name="de Ridder D."/>
            <person name="Groenen M.A."/>
            <person name="Visser M.E."/>
            <person name="Megens H.J."/>
        </authorList>
    </citation>
    <scope>NUCLEOTIDE SEQUENCE [LARGE SCALE GENOMIC DNA]</scope>
    <source>
        <strain evidence="11">WM2013NL</strain>
        <tissue evidence="11">Head and thorax</tissue>
    </source>
</reference>
<evidence type="ECO:0000256" key="6">
    <source>
        <dbReference type="ARBA" id="ARBA00022825"/>
    </source>
</evidence>
<evidence type="ECO:0000256" key="2">
    <source>
        <dbReference type="ARBA" id="ARBA00022525"/>
    </source>
</evidence>
<keyword evidence="6 9" id="KW-0720">Serine protease</keyword>
<accession>A0A0L7L3G2</accession>
<dbReference type="PANTHER" id="PTHR24264">
    <property type="entry name" value="TRYPSIN-RELATED"/>
    <property type="match status" value="1"/>
</dbReference>
<keyword evidence="4" id="KW-0732">Signal</keyword>
<feature type="domain" description="Peptidase S1" evidence="10">
    <location>
        <begin position="1"/>
        <end position="154"/>
    </location>
</feature>
<keyword evidence="2" id="KW-0964">Secreted</keyword>
<comment type="subcellular location">
    <subcellularLocation>
        <location evidence="1">Secreted</location>
    </subcellularLocation>
</comment>
<dbReference type="InterPro" id="IPR050127">
    <property type="entry name" value="Serine_Proteases_S1"/>
</dbReference>
<evidence type="ECO:0000256" key="3">
    <source>
        <dbReference type="ARBA" id="ARBA00022670"/>
    </source>
</evidence>
<comment type="caution">
    <text evidence="11">The sequence shown here is derived from an EMBL/GenBank/DDBJ whole genome shotgun (WGS) entry which is preliminary data.</text>
</comment>
<dbReference type="PROSITE" id="PS50240">
    <property type="entry name" value="TRYPSIN_DOM"/>
    <property type="match status" value="1"/>
</dbReference>
<keyword evidence="5 9" id="KW-0378">Hydrolase</keyword>
<keyword evidence="12" id="KW-1185">Reference proteome</keyword>
<evidence type="ECO:0000256" key="7">
    <source>
        <dbReference type="ARBA" id="ARBA00023157"/>
    </source>
</evidence>
<dbReference type="GO" id="GO:0005615">
    <property type="term" value="C:extracellular space"/>
    <property type="evidence" value="ECO:0007669"/>
    <property type="project" value="TreeGrafter"/>
</dbReference>
<keyword evidence="3 9" id="KW-0645">Protease</keyword>
<dbReference type="Gene3D" id="2.40.10.10">
    <property type="entry name" value="Trypsin-like serine proteases"/>
    <property type="match status" value="3"/>
</dbReference>
<dbReference type="SMART" id="SM00020">
    <property type="entry name" value="Tryp_SPc"/>
    <property type="match status" value="1"/>
</dbReference>
<evidence type="ECO:0000313" key="11">
    <source>
        <dbReference type="EMBL" id="KOB70002.1"/>
    </source>
</evidence>
<keyword evidence="8" id="KW-0325">Glycoprotein</keyword>
<sequence length="162" mass="17270">MLDVDKLTFDHHCGGAVIGERLVLSAAHCFDKVRHLSSARKHGPHSNDIALVLVSRSGAGVQFNSHVRPICLPQGAPSTGAWCTVSGWGYQAGILQGGVDACRGDSGGPLACRHDGRWRLHGVVSWGAGCARRARPGVYTRVASYLPWIQRTAAQLGYMIAS</sequence>
<dbReference type="SUPFAM" id="SSF50494">
    <property type="entry name" value="Trypsin-like serine proteases"/>
    <property type="match status" value="1"/>
</dbReference>
<evidence type="ECO:0000256" key="9">
    <source>
        <dbReference type="RuleBase" id="RU363034"/>
    </source>
</evidence>
<dbReference type="InterPro" id="IPR043504">
    <property type="entry name" value="Peptidase_S1_PA_chymotrypsin"/>
</dbReference>
<evidence type="ECO:0000313" key="12">
    <source>
        <dbReference type="Proteomes" id="UP000037510"/>
    </source>
</evidence>
<dbReference type="InterPro" id="IPR001254">
    <property type="entry name" value="Trypsin_dom"/>
</dbReference>
<dbReference type="FunFam" id="2.40.10.10:FF:000054">
    <property type="entry name" value="Complement C1r subcomponent"/>
    <property type="match status" value="1"/>
</dbReference>
<name>A0A0L7L3G2_OPEBR</name>
<dbReference type="PROSITE" id="PS00134">
    <property type="entry name" value="TRYPSIN_HIS"/>
    <property type="match status" value="1"/>
</dbReference>